<comment type="catalytic activity">
    <reaction evidence="12">
        <text>Cleavage of a -Pro-|-Xaa bond to release a C-terminal amino acid.</text>
        <dbReference type="EC" id="3.4.16.2"/>
    </reaction>
</comment>
<evidence type="ECO:0000256" key="12">
    <source>
        <dbReference type="ARBA" id="ARBA00052013"/>
    </source>
</evidence>
<dbReference type="GO" id="GO:0004185">
    <property type="term" value="F:serine-type carboxypeptidase activity"/>
    <property type="evidence" value="ECO:0007669"/>
    <property type="project" value="UniProtKB-EC"/>
</dbReference>
<evidence type="ECO:0000256" key="17">
    <source>
        <dbReference type="ARBA" id="ARBA00076608"/>
    </source>
</evidence>
<comment type="similarity">
    <text evidence="2">Belongs to the peptidase S28 family.</text>
</comment>
<dbReference type="InterPro" id="IPR029058">
    <property type="entry name" value="AB_hydrolase_fold"/>
</dbReference>
<dbReference type="GO" id="GO:0008239">
    <property type="term" value="F:dipeptidyl-peptidase activity"/>
    <property type="evidence" value="ECO:0007669"/>
    <property type="project" value="TreeGrafter"/>
</dbReference>
<protein>
    <recommendedName>
        <fullName evidence="15">Lysosomal Pro-X carboxypeptidase</fullName>
        <ecNumber evidence="14">3.4.16.2</ecNumber>
    </recommendedName>
    <alternativeName>
        <fullName evidence="17">Proline carboxypeptidase</fullName>
    </alternativeName>
    <alternativeName>
        <fullName evidence="16">Prolylcarboxypeptidase</fullName>
    </alternativeName>
</protein>
<keyword evidence="7" id="KW-0378">Hydrolase</keyword>
<evidence type="ECO:0000256" key="2">
    <source>
        <dbReference type="ARBA" id="ARBA00011079"/>
    </source>
</evidence>
<evidence type="ECO:0000256" key="15">
    <source>
        <dbReference type="ARBA" id="ARBA00073691"/>
    </source>
</evidence>
<dbReference type="EC" id="3.4.16.2" evidence="14"/>
<comment type="subunit">
    <text evidence="3">Homodimer.</text>
</comment>
<dbReference type="RefSeq" id="XP_009050235.1">
    <property type="nucleotide sequence ID" value="XM_009051987.1"/>
</dbReference>
<proteinExistence type="inferred from homology"/>
<keyword evidence="10" id="KW-0325">Glycoprotein</keyword>
<dbReference type="EMBL" id="KB201166">
    <property type="protein sequence ID" value="ESO99078.1"/>
    <property type="molecule type" value="Genomic_DNA"/>
</dbReference>
<evidence type="ECO:0000256" key="13">
    <source>
        <dbReference type="ARBA" id="ARBA00059701"/>
    </source>
</evidence>
<dbReference type="GO" id="GO:0006508">
    <property type="term" value="P:proteolysis"/>
    <property type="evidence" value="ECO:0007669"/>
    <property type="project" value="UniProtKB-KW"/>
</dbReference>
<sequence length="443" mass="49922">MWRGACFQERMVDHFGFVNQDTYKQRYLVADQFWNKNDGPIFFYTGNEGDITLFCNNTGFVWDIAPEFHAMIVFAEHRYYGTSLPYGDQSYKDPSKLNYLTSEQALADFATLIEYIKSTTPGSKNSKVVTFGGSYGGMLSAWFRIKYPNIVVGALAASAPILQFHNLTPCSAYDKVVTKTFASYSQNCVDNIRQVYSTIDDLAKSGGNATLSFLTSTFQLCKPLKSSDIDTLEGWLEGIWGYLAMINYPYPANFLEPLPAWPVKGACKPLLNILNGKELIEGVAKSIKFYFNSTGNTQCLNITQQATGNLGTGGWDYQSCTEMVMPMCSDNTTIFRPVEWNYTAISDNCYKQFKVRPRHDWINTNYWGKSLSSASNIIFSNGQYDPWISGGVTQSQSDTVVAIYIKYGAHHLDLRSANPLDTDSVKAARQQEKNIIRQWLYTN</sequence>
<dbReference type="FunFam" id="1.20.120.980:FF:000002">
    <property type="entry name" value="lysosomal Pro-X carboxypeptidase"/>
    <property type="match status" value="1"/>
</dbReference>
<evidence type="ECO:0000256" key="14">
    <source>
        <dbReference type="ARBA" id="ARBA00066456"/>
    </source>
</evidence>
<reference evidence="18 19" key="1">
    <citation type="journal article" date="2013" name="Nature">
        <title>Insights into bilaterian evolution from three spiralian genomes.</title>
        <authorList>
            <person name="Simakov O."/>
            <person name="Marletaz F."/>
            <person name="Cho S.J."/>
            <person name="Edsinger-Gonzales E."/>
            <person name="Havlak P."/>
            <person name="Hellsten U."/>
            <person name="Kuo D.H."/>
            <person name="Larsson T."/>
            <person name="Lv J."/>
            <person name="Arendt D."/>
            <person name="Savage R."/>
            <person name="Osoegawa K."/>
            <person name="de Jong P."/>
            <person name="Grimwood J."/>
            <person name="Chapman J.A."/>
            <person name="Shapiro H."/>
            <person name="Aerts A."/>
            <person name="Otillar R.P."/>
            <person name="Terry A.Y."/>
            <person name="Boore J.L."/>
            <person name="Grigoriev I.V."/>
            <person name="Lindberg D.R."/>
            <person name="Seaver E.C."/>
            <person name="Weisblat D.A."/>
            <person name="Putnam N.H."/>
            <person name="Rokhsar D.S."/>
        </authorList>
    </citation>
    <scope>NUCLEOTIDE SEQUENCE [LARGE SCALE GENOMIC DNA]</scope>
</reference>
<evidence type="ECO:0000256" key="11">
    <source>
        <dbReference type="ARBA" id="ARBA00023228"/>
    </source>
</evidence>
<keyword evidence="6" id="KW-0732">Signal</keyword>
<keyword evidence="8" id="KW-0865">Zymogen</keyword>
<dbReference type="SUPFAM" id="SSF53474">
    <property type="entry name" value="alpha/beta-Hydrolases"/>
    <property type="match status" value="1"/>
</dbReference>
<dbReference type="AlphaFoldDB" id="V4A580"/>
<dbReference type="Gene3D" id="1.20.120.980">
    <property type="entry name" value="Serine carboxypeptidase S28, SKS domain"/>
    <property type="match status" value="1"/>
</dbReference>
<keyword evidence="11" id="KW-0458">Lysosome</keyword>
<evidence type="ECO:0000256" key="16">
    <source>
        <dbReference type="ARBA" id="ARBA00076475"/>
    </source>
</evidence>
<dbReference type="InterPro" id="IPR042269">
    <property type="entry name" value="Ser_carbopepase_S28_SKS"/>
</dbReference>
<name>V4A580_LOTGI</name>
<evidence type="ECO:0000256" key="10">
    <source>
        <dbReference type="ARBA" id="ARBA00023180"/>
    </source>
</evidence>
<evidence type="ECO:0000256" key="4">
    <source>
        <dbReference type="ARBA" id="ARBA00022645"/>
    </source>
</evidence>
<dbReference type="PANTHER" id="PTHR11010">
    <property type="entry name" value="PROTEASE S28 PRO-X CARBOXYPEPTIDASE-RELATED"/>
    <property type="match status" value="1"/>
</dbReference>
<dbReference type="CTD" id="20246029"/>
<comment type="function">
    <text evidence="13">Cleaves C-terminal amino acids linked to proline in peptides such as angiotensin II, III and des-Arg9-bradykinin. This cleavage occurs at acidic pH, but enzymatic activity is retained with some substrates at neutral pH.</text>
</comment>
<dbReference type="GO" id="GO:0003085">
    <property type="term" value="P:negative regulation of systemic arterial blood pressure"/>
    <property type="evidence" value="ECO:0007669"/>
    <property type="project" value="TreeGrafter"/>
</dbReference>
<evidence type="ECO:0000256" key="1">
    <source>
        <dbReference type="ARBA" id="ARBA00004371"/>
    </source>
</evidence>
<dbReference type="GO" id="GO:0005764">
    <property type="term" value="C:lysosome"/>
    <property type="evidence" value="ECO:0007669"/>
    <property type="project" value="UniProtKB-SubCell"/>
</dbReference>
<dbReference type="GeneID" id="20246029"/>
<dbReference type="Pfam" id="PF05577">
    <property type="entry name" value="Peptidase_S28"/>
    <property type="match status" value="1"/>
</dbReference>
<evidence type="ECO:0000313" key="18">
    <source>
        <dbReference type="EMBL" id="ESO99078.1"/>
    </source>
</evidence>
<organism evidence="18 19">
    <name type="scientific">Lottia gigantea</name>
    <name type="common">Giant owl limpet</name>
    <dbReference type="NCBI Taxonomy" id="225164"/>
    <lineage>
        <taxon>Eukaryota</taxon>
        <taxon>Metazoa</taxon>
        <taxon>Spiralia</taxon>
        <taxon>Lophotrochozoa</taxon>
        <taxon>Mollusca</taxon>
        <taxon>Gastropoda</taxon>
        <taxon>Patellogastropoda</taxon>
        <taxon>Lottioidea</taxon>
        <taxon>Lottiidae</taxon>
        <taxon>Lottia</taxon>
    </lineage>
</organism>
<evidence type="ECO:0000256" key="3">
    <source>
        <dbReference type="ARBA" id="ARBA00011738"/>
    </source>
</evidence>
<keyword evidence="5" id="KW-0645">Protease</keyword>
<accession>V4A580</accession>
<keyword evidence="4" id="KW-0121">Carboxypeptidase</keyword>
<dbReference type="Gene3D" id="3.40.50.1820">
    <property type="entry name" value="alpha/beta hydrolase"/>
    <property type="match status" value="1"/>
</dbReference>
<evidence type="ECO:0000256" key="9">
    <source>
        <dbReference type="ARBA" id="ARBA00023157"/>
    </source>
</evidence>
<evidence type="ECO:0000313" key="19">
    <source>
        <dbReference type="Proteomes" id="UP000030746"/>
    </source>
</evidence>
<evidence type="ECO:0000256" key="7">
    <source>
        <dbReference type="ARBA" id="ARBA00022801"/>
    </source>
</evidence>
<dbReference type="PANTHER" id="PTHR11010:SF38">
    <property type="entry name" value="LYSOSOMAL PRO-X CARBOXYPEPTIDASE"/>
    <property type="match status" value="1"/>
</dbReference>
<dbReference type="OMA" id="QTCNQMV"/>
<gene>
    <name evidence="18" type="ORF">LOTGIDRAFT_207842</name>
</gene>
<dbReference type="STRING" id="225164.V4A580"/>
<dbReference type="HOGENOM" id="CLU_020959_0_0_1"/>
<keyword evidence="9" id="KW-1015">Disulfide bond</keyword>
<dbReference type="OrthoDB" id="2130629at2759"/>
<keyword evidence="19" id="KW-1185">Reference proteome</keyword>
<evidence type="ECO:0000256" key="6">
    <source>
        <dbReference type="ARBA" id="ARBA00022729"/>
    </source>
</evidence>
<dbReference type="InterPro" id="IPR008758">
    <property type="entry name" value="Peptidase_S28"/>
</dbReference>
<comment type="subcellular location">
    <subcellularLocation>
        <location evidence="1">Lysosome</location>
    </subcellularLocation>
</comment>
<dbReference type="GO" id="GO:0043535">
    <property type="term" value="P:regulation of blood vessel endothelial cell migration"/>
    <property type="evidence" value="ECO:0007669"/>
    <property type="project" value="TreeGrafter"/>
</dbReference>
<dbReference type="Proteomes" id="UP000030746">
    <property type="component" value="Unassembled WGS sequence"/>
</dbReference>
<dbReference type="KEGG" id="lgi:LOTGIDRAFT_207842"/>
<evidence type="ECO:0000256" key="5">
    <source>
        <dbReference type="ARBA" id="ARBA00022670"/>
    </source>
</evidence>
<evidence type="ECO:0000256" key="8">
    <source>
        <dbReference type="ARBA" id="ARBA00023145"/>
    </source>
</evidence>